<keyword evidence="10" id="KW-1185">Reference proteome</keyword>
<sequence length="69" mass="7584">MVLLFIGTGELILIIAVAVLILSPEKVLVYARQLGRFYHKVVKLIADIRSEISLTDIDDKDNDGSSRAG</sequence>
<accession>A0A7D3XHT9</accession>
<keyword evidence="6" id="KW-0811">Translocation</keyword>
<dbReference type="InterPro" id="IPR003369">
    <property type="entry name" value="TatA/B/E"/>
</dbReference>
<name>A0A7D3XHT9_9BACT</name>
<evidence type="ECO:0000256" key="7">
    <source>
        <dbReference type="ARBA" id="ARBA00023136"/>
    </source>
</evidence>
<evidence type="ECO:0008006" key="11">
    <source>
        <dbReference type="Google" id="ProtNLM"/>
    </source>
</evidence>
<dbReference type="RefSeq" id="WP_173075824.1">
    <property type="nucleotide sequence ID" value="NZ_CP041345.1"/>
</dbReference>
<evidence type="ECO:0000256" key="5">
    <source>
        <dbReference type="ARBA" id="ARBA00022989"/>
    </source>
</evidence>
<proteinExistence type="predicted"/>
<dbReference type="KEGG" id="ttz:FHG85_10935"/>
<evidence type="ECO:0000256" key="3">
    <source>
        <dbReference type="ARBA" id="ARBA00022692"/>
    </source>
</evidence>
<evidence type="ECO:0000313" key="9">
    <source>
        <dbReference type="EMBL" id="QKG80757.1"/>
    </source>
</evidence>
<dbReference type="Gene3D" id="1.20.5.3310">
    <property type="match status" value="1"/>
</dbReference>
<keyword evidence="3 8" id="KW-0812">Transmembrane</keyword>
<keyword evidence="7 8" id="KW-0472">Membrane</keyword>
<keyword evidence="2" id="KW-0813">Transport</keyword>
<evidence type="ECO:0000313" key="10">
    <source>
        <dbReference type="Proteomes" id="UP000500961"/>
    </source>
</evidence>
<comment type="subcellular location">
    <subcellularLocation>
        <location evidence="1">Membrane</location>
        <topology evidence="1">Single-pass membrane protein</topology>
    </subcellularLocation>
</comment>
<evidence type="ECO:0000256" key="1">
    <source>
        <dbReference type="ARBA" id="ARBA00004167"/>
    </source>
</evidence>
<evidence type="ECO:0000256" key="2">
    <source>
        <dbReference type="ARBA" id="ARBA00022448"/>
    </source>
</evidence>
<keyword evidence="4" id="KW-0653">Protein transport</keyword>
<feature type="transmembrane region" description="Helical" evidence="8">
    <location>
        <begin position="12"/>
        <end position="31"/>
    </location>
</feature>
<dbReference type="EMBL" id="CP041345">
    <property type="protein sequence ID" value="QKG80757.1"/>
    <property type="molecule type" value="Genomic_DNA"/>
</dbReference>
<gene>
    <name evidence="9" type="ORF">FHG85_10935</name>
</gene>
<evidence type="ECO:0000256" key="6">
    <source>
        <dbReference type="ARBA" id="ARBA00023010"/>
    </source>
</evidence>
<evidence type="ECO:0000256" key="8">
    <source>
        <dbReference type="SAM" id="Phobius"/>
    </source>
</evidence>
<organism evidence="9 10">
    <name type="scientific">Tenuifilum thalassicum</name>
    <dbReference type="NCBI Taxonomy" id="2590900"/>
    <lineage>
        <taxon>Bacteria</taxon>
        <taxon>Pseudomonadati</taxon>
        <taxon>Bacteroidota</taxon>
        <taxon>Bacteroidia</taxon>
        <taxon>Bacteroidales</taxon>
        <taxon>Tenuifilaceae</taxon>
        <taxon>Tenuifilum</taxon>
    </lineage>
</organism>
<evidence type="ECO:0000256" key="4">
    <source>
        <dbReference type="ARBA" id="ARBA00022927"/>
    </source>
</evidence>
<dbReference type="Pfam" id="PF02416">
    <property type="entry name" value="TatA_B_E"/>
    <property type="match status" value="1"/>
</dbReference>
<dbReference type="AlphaFoldDB" id="A0A7D3XHT9"/>
<protein>
    <recommendedName>
        <fullName evidence="11">Twin-arginine translocase TatA/TatE family subunit</fullName>
    </recommendedName>
</protein>
<keyword evidence="5 8" id="KW-1133">Transmembrane helix</keyword>
<dbReference type="Proteomes" id="UP000500961">
    <property type="component" value="Chromosome"/>
</dbReference>
<reference evidence="9 10" key="1">
    <citation type="submission" date="2019-07" db="EMBL/GenBank/DDBJ databases">
        <title>Thalassofilum flectens gen. nov., sp. nov., a novel moderate thermophilic anaerobe from a shallow sea hot spring in Kunashir Island (Russia), representing a new family in the order Bacteroidales, and proposal of Thalassofilacea fam. nov.</title>
        <authorList>
            <person name="Kochetkova T.V."/>
            <person name="Podosokorskaya O.A."/>
            <person name="Novikov A."/>
            <person name="Elcheninov A.G."/>
            <person name="Toshchakov S.V."/>
            <person name="Kublanov I.V."/>
        </authorList>
    </citation>
    <scope>NUCLEOTIDE SEQUENCE [LARGE SCALE GENOMIC DNA]</scope>
    <source>
        <strain evidence="9 10">38-H</strain>
    </source>
</reference>